<dbReference type="PANTHER" id="PTHR46390:SF1">
    <property type="entry name" value="MANNOSE-1-PHOSPHATE GUANYLYLTRANSFERASE"/>
    <property type="match status" value="1"/>
</dbReference>
<evidence type="ECO:0000259" key="1">
    <source>
        <dbReference type="Pfam" id="PF00483"/>
    </source>
</evidence>
<dbReference type="GO" id="GO:0009298">
    <property type="term" value="P:GDP-mannose biosynthetic process"/>
    <property type="evidence" value="ECO:0007669"/>
    <property type="project" value="TreeGrafter"/>
</dbReference>
<evidence type="ECO:0000313" key="3">
    <source>
        <dbReference type="EMBL" id="SEK45932.1"/>
    </source>
</evidence>
<dbReference type="SUPFAM" id="SSF51182">
    <property type="entry name" value="RmlC-like cupins"/>
    <property type="match status" value="1"/>
</dbReference>
<evidence type="ECO:0000313" key="4">
    <source>
        <dbReference type="Proteomes" id="UP000182321"/>
    </source>
</evidence>
<dbReference type="CDD" id="cd02213">
    <property type="entry name" value="cupin_PMI_typeII_C"/>
    <property type="match status" value="1"/>
</dbReference>
<dbReference type="SUPFAM" id="SSF53448">
    <property type="entry name" value="Nucleotide-diphospho-sugar transferases"/>
    <property type="match status" value="1"/>
</dbReference>
<dbReference type="GO" id="GO:0004475">
    <property type="term" value="F:mannose-1-phosphate guanylyltransferase (GTP) activity"/>
    <property type="evidence" value="ECO:0007669"/>
    <property type="project" value="TreeGrafter"/>
</dbReference>
<dbReference type="Gene3D" id="2.60.120.10">
    <property type="entry name" value="Jelly Rolls"/>
    <property type="match status" value="1"/>
</dbReference>
<organism evidence="3 4">
    <name type="scientific">Pseudobutyrivibrio ruminis</name>
    <dbReference type="NCBI Taxonomy" id="46206"/>
    <lineage>
        <taxon>Bacteria</taxon>
        <taxon>Bacillati</taxon>
        <taxon>Bacillota</taxon>
        <taxon>Clostridia</taxon>
        <taxon>Lachnospirales</taxon>
        <taxon>Lachnospiraceae</taxon>
        <taxon>Pseudobutyrivibrio</taxon>
    </lineage>
</organism>
<dbReference type="InterPro" id="IPR005835">
    <property type="entry name" value="NTP_transferase_dom"/>
</dbReference>
<dbReference type="InterPro" id="IPR029044">
    <property type="entry name" value="Nucleotide-diphossugar_trans"/>
</dbReference>
<dbReference type="InterPro" id="IPR051161">
    <property type="entry name" value="Mannose-6P_isomerase_type2"/>
</dbReference>
<dbReference type="PANTHER" id="PTHR46390">
    <property type="entry name" value="MANNOSE-1-PHOSPHATE GUANYLYLTRANSFERASE"/>
    <property type="match status" value="1"/>
</dbReference>
<dbReference type="InterPro" id="IPR014710">
    <property type="entry name" value="RmlC-like_jellyroll"/>
</dbReference>
<dbReference type="EMBL" id="FNZX01000005">
    <property type="protein sequence ID" value="SEK45932.1"/>
    <property type="molecule type" value="Genomic_DNA"/>
</dbReference>
<evidence type="ECO:0000259" key="2">
    <source>
        <dbReference type="Pfam" id="PF07883"/>
    </source>
</evidence>
<dbReference type="Gene3D" id="3.90.550.10">
    <property type="entry name" value="Spore Coat Polysaccharide Biosynthesis Protein SpsA, Chain A"/>
    <property type="match status" value="1"/>
</dbReference>
<keyword evidence="3" id="KW-0548">Nucleotidyltransferase</keyword>
<dbReference type="Proteomes" id="UP000182321">
    <property type="component" value="Unassembled WGS sequence"/>
</dbReference>
<sequence>MNIILLSGGSGKRLWPLSNDIRSKQFIKIFKNGDEYESMVQRVYRQIKKVDSDATVTIATSKTQVSAINNQLGEDVGISIEPCRKDTFPAIALATAYLHYIQGVSENEVVVVCPVDPYVNDDYFEALKGLSDQAEKQEANLVLMGIEPTYPSEKYGYIIPENASDVSFVSTFKEKPSKEVAEDYISKGALWNGGVFAYRIGYVLDRAHELIDFTDYADLFSKYDTLKKISFDYAVVENESKIQVVKFAGEWKDLGTWNTLTEAMPENVVGKGVMNDECQGVHIINEMDVPILAMGLHDVVISASPEGILVSDKEQSSYIKPFVDEIDQEIMFAEKSWGSYKVLEVEDESLTIKVTLNAGHSMNYHSHRNRDEVWVVISGKGHTIVDGMEQAVKAGDVITMCAGCRHTVIADTELKLIEVQLGKEISVNDKQKFELEY</sequence>
<feature type="domain" description="Cupin type-2" evidence="2">
    <location>
        <begin position="354"/>
        <end position="418"/>
    </location>
</feature>
<accession>A0A1H7H9E8</accession>
<keyword evidence="4" id="KW-1185">Reference proteome</keyword>
<protein>
    <submittedName>
        <fullName evidence="3">Mannose-1-phosphate guanylyltransferase</fullName>
    </submittedName>
</protein>
<reference evidence="4" key="1">
    <citation type="submission" date="2016-10" db="EMBL/GenBank/DDBJ databases">
        <authorList>
            <person name="Varghese N."/>
            <person name="Submissions S."/>
        </authorList>
    </citation>
    <scope>NUCLEOTIDE SEQUENCE [LARGE SCALE GENOMIC DNA]</scope>
    <source>
        <strain evidence="4">ACV-9</strain>
    </source>
</reference>
<name>A0A1H7H9E8_9FIRM</name>
<dbReference type="Pfam" id="PF00483">
    <property type="entry name" value="NTP_transferase"/>
    <property type="match status" value="1"/>
</dbReference>
<feature type="domain" description="Nucleotidyl transferase" evidence="1">
    <location>
        <begin position="4"/>
        <end position="265"/>
    </location>
</feature>
<dbReference type="InterPro" id="IPR011051">
    <property type="entry name" value="RmlC_Cupin_sf"/>
</dbReference>
<dbReference type="Pfam" id="PF07883">
    <property type="entry name" value="Cupin_2"/>
    <property type="match status" value="1"/>
</dbReference>
<dbReference type="RefSeq" id="WP_074789770.1">
    <property type="nucleotide sequence ID" value="NZ_FNZX01000005.1"/>
</dbReference>
<keyword evidence="3" id="KW-0808">Transferase</keyword>
<proteinExistence type="predicted"/>
<dbReference type="AlphaFoldDB" id="A0A1H7H9E8"/>
<dbReference type="InterPro" id="IPR013096">
    <property type="entry name" value="Cupin_2"/>
</dbReference>
<gene>
    <name evidence="3" type="ORF">SAMN02910377_00943</name>
</gene>